<evidence type="ECO:0000256" key="5">
    <source>
        <dbReference type="PROSITE-ProRule" id="PRU00277"/>
    </source>
</evidence>
<keyword evidence="8" id="KW-1185">Reference proteome</keyword>
<accession>A0A0D2NVZ5</accession>
<dbReference type="InterPro" id="IPR046357">
    <property type="entry name" value="PPIase_dom_sf"/>
</dbReference>
<dbReference type="EC" id="5.2.1.8" evidence="2 5"/>
<evidence type="ECO:0000256" key="3">
    <source>
        <dbReference type="ARBA" id="ARBA00023110"/>
    </source>
</evidence>
<evidence type="ECO:0000256" key="2">
    <source>
        <dbReference type="ARBA" id="ARBA00013194"/>
    </source>
</evidence>
<evidence type="ECO:0000256" key="1">
    <source>
        <dbReference type="ARBA" id="ARBA00000971"/>
    </source>
</evidence>
<name>A0A0D2NVZ5_HYPSF</name>
<evidence type="ECO:0000313" key="8">
    <source>
        <dbReference type="Proteomes" id="UP000054270"/>
    </source>
</evidence>
<dbReference type="InterPro" id="IPR001179">
    <property type="entry name" value="PPIase_FKBP_dom"/>
</dbReference>
<dbReference type="STRING" id="945553.A0A0D2NVZ5"/>
<reference evidence="8" key="1">
    <citation type="submission" date="2014-04" db="EMBL/GenBank/DDBJ databases">
        <title>Evolutionary Origins and Diversification of the Mycorrhizal Mutualists.</title>
        <authorList>
            <consortium name="DOE Joint Genome Institute"/>
            <consortium name="Mycorrhizal Genomics Consortium"/>
            <person name="Kohler A."/>
            <person name="Kuo A."/>
            <person name="Nagy L.G."/>
            <person name="Floudas D."/>
            <person name="Copeland A."/>
            <person name="Barry K.W."/>
            <person name="Cichocki N."/>
            <person name="Veneault-Fourrey C."/>
            <person name="LaButti K."/>
            <person name="Lindquist E.A."/>
            <person name="Lipzen A."/>
            <person name="Lundell T."/>
            <person name="Morin E."/>
            <person name="Murat C."/>
            <person name="Riley R."/>
            <person name="Ohm R."/>
            <person name="Sun H."/>
            <person name="Tunlid A."/>
            <person name="Henrissat B."/>
            <person name="Grigoriev I.V."/>
            <person name="Hibbett D.S."/>
            <person name="Martin F."/>
        </authorList>
    </citation>
    <scope>NUCLEOTIDE SEQUENCE [LARGE SCALE GENOMIC DNA]</scope>
    <source>
        <strain evidence="8">FD-334 SS-4</strain>
    </source>
</reference>
<dbReference type="Proteomes" id="UP000054270">
    <property type="component" value="Unassembled WGS sequence"/>
</dbReference>
<dbReference type="PANTHER" id="PTHR43811:SF19">
    <property type="entry name" value="39 KDA FK506-BINDING NUCLEAR PROTEIN"/>
    <property type="match status" value="1"/>
</dbReference>
<proteinExistence type="predicted"/>
<sequence length="592" mass="64713">MANWSHISNRTSSAAEVFPLFQSTSLSIKMCYEPLPNESMPQNQFVQKVKKVHGIVKDEWSRGKLVVVQGDQVLYAGGIHSESPLVTVDLSAITLRVETFANRLLNRFYFAFTGSAKVDDPYGAGATAEFYVSFDTEAAFWAFASLLTSENHAQNHSFFQHSGMRYCDEPAAIAPLITGTGTQGWTREQALLGGLCHFEKESVHWAPEMSEAGARADGRRTKRTRLCDAPPQNPSCIHAFVSTVVICALRNTCSALLATRAQPDQGQTVEVSPHRSPTMAQTVSHFPARNWHIRLSPGLHLITLDTSICLTSALRLDDVRQRNDHGFTLFLHYADQLHSEVNDSEDQSSNLPDRSLTPRLYKEALGTFLPAGTVFWKESKVTYWSLQAMSLSESISTICPELQVQESQDDKGSKVIISDVLTGTGNAVERGHKVSVWYSSKIEGTNVVFDQADATNSEPALLDIGSGENIQGWEEGMIGMRPGGRRVITIPASKAYGHDGLGSLVPPDATVQIVRGGGWMIRKRRYSGPGRAVVHRGHIMGGGKTTNRSLAWSARGAAANRQAAAHGAEEKGGVVTKGDDDARFLSPWMPSM</sequence>
<organism evidence="7 8">
    <name type="scientific">Hypholoma sublateritium (strain FD-334 SS-4)</name>
    <dbReference type="NCBI Taxonomy" id="945553"/>
    <lineage>
        <taxon>Eukaryota</taxon>
        <taxon>Fungi</taxon>
        <taxon>Dikarya</taxon>
        <taxon>Basidiomycota</taxon>
        <taxon>Agaricomycotina</taxon>
        <taxon>Agaricomycetes</taxon>
        <taxon>Agaricomycetidae</taxon>
        <taxon>Agaricales</taxon>
        <taxon>Agaricineae</taxon>
        <taxon>Strophariaceae</taxon>
        <taxon>Hypholoma</taxon>
    </lineage>
</organism>
<dbReference type="PANTHER" id="PTHR43811">
    <property type="entry name" value="FKBP-TYPE PEPTIDYL-PROLYL CIS-TRANS ISOMERASE FKPA"/>
    <property type="match status" value="1"/>
</dbReference>
<dbReference type="PROSITE" id="PS50059">
    <property type="entry name" value="FKBP_PPIASE"/>
    <property type="match status" value="1"/>
</dbReference>
<protein>
    <recommendedName>
        <fullName evidence="2 5">peptidylprolyl isomerase</fullName>
        <ecNumber evidence="2 5">5.2.1.8</ecNumber>
    </recommendedName>
</protein>
<dbReference type="GO" id="GO:0003755">
    <property type="term" value="F:peptidyl-prolyl cis-trans isomerase activity"/>
    <property type="evidence" value="ECO:0007669"/>
    <property type="project" value="UniProtKB-KW"/>
</dbReference>
<keyword evidence="3 5" id="KW-0697">Rotamase</keyword>
<feature type="domain" description="PPIase FKBP-type" evidence="6">
    <location>
        <begin position="431"/>
        <end position="511"/>
    </location>
</feature>
<evidence type="ECO:0000259" key="6">
    <source>
        <dbReference type="PROSITE" id="PS50059"/>
    </source>
</evidence>
<gene>
    <name evidence="7" type="ORF">HYPSUDRAFT_54628</name>
</gene>
<evidence type="ECO:0000313" key="7">
    <source>
        <dbReference type="EMBL" id="KJA22989.1"/>
    </source>
</evidence>
<dbReference type="AlphaFoldDB" id="A0A0D2NVZ5"/>
<keyword evidence="4 5" id="KW-0413">Isomerase</keyword>
<dbReference type="EMBL" id="KN817546">
    <property type="protein sequence ID" value="KJA22989.1"/>
    <property type="molecule type" value="Genomic_DNA"/>
</dbReference>
<dbReference type="Gene3D" id="3.10.50.40">
    <property type="match status" value="1"/>
</dbReference>
<comment type="catalytic activity">
    <reaction evidence="1 5">
        <text>[protein]-peptidylproline (omega=180) = [protein]-peptidylproline (omega=0)</text>
        <dbReference type="Rhea" id="RHEA:16237"/>
        <dbReference type="Rhea" id="RHEA-COMP:10747"/>
        <dbReference type="Rhea" id="RHEA-COMP:10748"/>
        <dbReference type="ChEBI" id="CHEBI:83833"/>
        <dbReference type="ChEBI" id="CHEBI:83834"/>
        <dbReference type="EC" id="5.2.1.8"/>
    </reaction>
</comment>
<dbReference type="Pfam" id="PF00254">
    <property type="entry name" value="FKBP_C"/>
    <property type="match status" value="1"/>
</dbReference>
<dbReference type="SUPFAM" id="SSF54534">
    <property type="entry name" value="FKBP-like"/>
    <property type="match status" value="1"/>
</dbReference>
<dbReference type="OrthoDB" id="3269761at2759"/>
<evidence type="ECO:0000256" key="4">
    <source>
        <dbReference type="ARBA" id="ARBA00023235"/>
    </source>
</evidence>